<evidence type="ECO:0000313" key="2">
    <source>
        <dbReference type="Proteomes" id="UP000600071"/>
    </source>
</evidence>
<dbReference type="SUPFAM" id="SSF46785">
    <property type="entry name" value="Winged helix' DNA-binding domain"/>
    <property type="match status" value="1"/>
</dbReference>
<dbReference type="GO" id="GO:0003676">
    <property type="term" value="F:nucleic acid binding"/>
    <property type="evidence" value="ECO:0007669"/>
    <property type="project" value="InterPro"/>
</dbReference>
<sequence>MRGALQLTKGGVRRWLASERIAFRLLEQRGYKILETHKRIVVDGVEIGEVDALAEGPEGEFYVVEVKAGRLDIHGIRQVYSNAVLLNARPLVVCKGFADESARVLAEKLGVSVIELEDVFLIDAEELEDIVYGAALEAFSESVRLLLDPSIRVKPEQLEVLQAIAETSTLSEAAARLGKSIRDVARTLEWLRGVTPLARRGYRSARIAASVLLQRARIQGLLESLGSSAERIESLLEKLGA</sequence>
<name>A0A832ZTN0_9CREN</name>
<dbReference type="InterPro" id="IPR036390">
    <property type="entry name" value="WH_DNA-bd_sf"/>
</dbReference>
<dbReference type="Gene3D" id="3.40.1350.10">
    <property type="match status" value="1"/>
</dbReference>
<dbReference type="EMBL" id="DQVR01000090">
    <property type="protein sequence ID" value="HIQ24216.1"/>
    <property type="molecule type" value="Genomic_DNA"/>
</dbReference>
<reference evidence="1" key="1">
    <citation type="journal article" date="2020" name="ISME J.">
        <title>Gammaproteobacteria mediating utilization of methyl-, sulfur- and petroleum organic compounds in deep ocean hydrothermal plumes.</title>
        <authorList>
            <person name="Zhou Z."/>
            <person name="Liu Y."/>
            <person name="Pan J."/>
            <person name="Cron B.R."/>
            <person name="Toner B.M."/>
            <person name="Anantharaman K."/>
            <person name="Breier J.A."/>
            <person name="Dick G.J."/>
            <person name="Li M."/>
        </authorList>
    </citation>
    <scope>NUCLEOTIDE SEQUENCE</scope>
    <source>
        <strain evidence="1">SZUA-1523</strain>
    </source>
</reference>
<evidence type="ECO:0000313" key="1">
    <source>
        <dbReference type="EMBL" id="HIQ24216.1"/>
    </source>
</evidence>
<proteinExistence type="predicted"/>
<accession>A0A832ZTN0</accession>
<dbReference type="Proteomes" id="UP000600071">
    <property type="component" value="Unassembled WGS sequence"/>
</dbReference>
<dbReference type="AlphaFoldDB" id="A0A832ZTN0"/>
<dbReference type="PANTHER" id="PTHR34314:SF6">
    <property type="entry name" value="DUF3782 DOMAIN-CONTAINING PROTEIN"/>
    <property type="match status" value="1"/>
</dbReference>
<dbReference type="InterPro" id="IPR011856">
    <property type="entry name" value="tRNA_endonuc-like_dom_sf"/>
</dbReference>
<organism evidence="1 2">
    <name type="scientific">Pyrodictium delaneyi</name>
    <dbReference type="NCBI Taxonomy" id="1273541"/>
    <lineage>
        <taxon>Archaea</taxon>
        <taxon>Thermoproteota</taxon>
        <taxon>Thermoprotei</taxon>
        <taxon>Desulfurococcales</taxon>
        <taxon>Pyrodictiaceae</taxon>
        <taxon>Pyrodictium</taxon>
    </lineage>
</organism>
<protein>
    <submittedName>
        <fullName evidence="1">Recombinase RecB</fullName>
    </submittedName>
</protein>
<dbReference type="SUPFAM" id="SSF52980">
    <property type="entry name" value="Restriction endonuclease-like"/>
    <property type="match status" value="1"/>
</dbReference>
<dbReference type="PANTHER" id="PTHR34314">
    <property type="entry name" value="CRENARCHAEAL PROTEIN, PUTATIVE-RELATED"/>
    <property type="match status" value="1"/>
</dbReference>
<gene>
    <name evidence="1" type="ORF">EYH50_04120</name>
</gene>
<comment type="caution">
    <text evidence="1">The sequence shown here is derived from an EMBL/GenBank/DDBJ whole genome shotgun (WGS) entry which is preliminary data.</text>
</comment>
<dbReference type="InterPro" id="IPR011335">
    <property type="entry name" value="Restrct_endonuc-II-like"/>
</dbReference>